<keyword evidence="5" id="KW-0472">Membrane</keyword>
<dbReference type="InterPro" id="IPR033121">
    <property type="entry name" value="PEPTIDASE_A1"/>
</dbReference>
<evidence type="ECO:0000313" key="8">
    <source>
        <dbReference type="Proteomes" id="UP000039865"/>
    </source>
</evidence>
<dbReference type="InterPro" id="IPR034164">
    <property type="entry name" value="Pepsin-like_dom"/>
</dbReference>
<feature type="domain" description="Peptidase A1" evidence="6">
    <location>
        <begin position="1"/>
        <end position="332"/>
    </location>
</feature>
<organism evidence="7 8">
    <name type="scientific">Stylonychia lemnae</name>
    <name type="common">Ciliate</name>
    <dbReference type="NCBI Taxonomy" id="5949"/>
    <lineage>
        <taxon>Eukaryota</taxon>
        <taxon>Sar</taxon>
        <taxon>Alveolata</taxon>
        <taxon>Ciliophora</taxon>
        <taxon>Intramacronucleata</taxon>
        <taxon>Spirotrichea</taxon>
        <taxon>Stichotrichia</taxon>
        <taxon>Sporadotrichida</taxon>
        <taxon>Oxytrichidae</taxon>
        <taxon>Stylonychinae</taxon>
        <taxon>Stylonychia</taxon>
    </lineage>
</organism>
<comment type="similarity">
    <text evidence="1">Belongs to the peptidase A1 family.</text>
</comment>
<sequence length="418" mass="47176">MEEKNVEVIPKKTIKIELQKVHDPNKYLRNRVAELNKFQDDDVISSIKLFLSVGIKQAFKILGATFYDQTYSLNNIDNLSYQGSIFMGTERQQLTMIFDTGSSYGSASVAGKYAFDTVSLDSNGNVQATNYKFMAATSVTGFGVISSKIFSFYLSSDSSSISSVEIGGYNPLMIRSGESLVDIPLVKDYFWKSYIEGFRYGETEKSASNEIRAYSTSQVEAIFDTGTSLIYPPTKIYEKLLSIITQNHPEHYVKNGIHYGTCDLSTYESIFLYIDSKYFEITPKSFVFDYLHDQSICAIGIVDGGNFWLLGDVFLREYYSIHDDEANRFKLAPHVYSSARIIQSIKPQSLLSIGDSSDATQIYKVIFVVVLCIVLLLGYGAYIKFLKPLIDKETYAKFNQLEHSLNDKAKSLVIRIKV</sequence>
<dbReference type="EMBL" id="CCKQ01010521">
    <property type="protein sequence ID" value="CDW82048.1"/>
    <property type="molecule type" value="Genomic_DNA"/>
</dbReference>
<dbReference type="Gene3D" id="2.40.70.10">
    <property type="entry name" value="Acid Proteases"/>
    <property type="match status" value="1"/>
</dbReference>
<reference evidence="7 8" key="1">
    <citation type="submission" date="2014-06" db="EMBL/GenBank/DDBJ databases">
        <authorList>
            <person name="Swart Estienne"/>
        </authorList>
    </citation>
    <scope>NUCLEOTIDE SEQUENCE [LARGE SCALE GENOMIC DNA]</scope>
    <source>
        <strain evidence="7 8">130c</strain>
    </source>
</reference>
<dbReference type="InParanoid" id="A0A078AMG8"/>
<keyword evidence="3" id="KW-0064">Aspartyl protease</keyword>
<evidence type="ECO:0000313" key="7">
    <source>
        <dbReference type="EMBL" id="CDW82048.1"/>
    </source>
</evidence>
<gene>
    <name evidence="7" type="primary">Contig15737.g16769</name>
    <name evidence="7" type="ORF">STYLEM_11073</name>
</gene>
<evidence type="ECO:0000256" key="1">
    <source>
        <dbReference type="ARBA" id="ARBA00007447"/>
    </source>
</evidence>
<accession>A0A078AMG8</accession>
<evidence type="ECO:0000256" key="2">
    <source>
        <dbReference type="ARBA" id="ARBA00022670"/>
    </source>
</evidence>
<dbReference type="InterPro" id="IPR001461">
    <property type="entry name" value="Aspartic_peptidase_A1"/>
</dbReference>
<dbReference type="AlphaFoldDB" id="A0A078AMG8"/>
<dbReference type="InterPro" id="IPR021109">
    <property type="entry name" value="Peptidase_aspartic_dom_sf"/>
</dbReference>
<dbReference type="CDD" id="cd05471">
    <property type="entry name" value="pepsin_like"/>
    <property type="match status" value="1"/>
</dbReference>
<keyword evidence="2" id="KW-0645">Protease</keyword>
<dbReference type="PRINTS" id="PR00792">
    <property type="entry name" value="PEPSIN"/>
</dbReference>
<dbReference type="OrthoDB" id="15189at2759"/>
<keyword evidence="8" id="KW-1185">Reference proteome</keyword>
<keyword evidence="5" id="KW-1133">Transmembrane helix</keyword>
<keyword evidence="5" id="KW-0812">Transmembrane</keyword>
<dbReference type="Pfam" id="PF00026">
    <property type="entry name" value="Asp"/>
    <property type="match status" value="1"/>
</dbReference>
<evidence type="ECO:0000256" key="3">
    <source>
        <dbReference type="ARBA" id="ARBA00022750"/>
    </source>
</evidence>
<dbReference type="Proteomes" id="UP000039865">
    <property type="component" value="Unassembled WGS sequence"/>
</dbReference>
<keyword evidence="4" id="KW-0378">Hydrolase</keyword>
<dbReference type="SUPFAM" id="SSF50630">
    <property type="entry name" value="Acid proteases"/>
    <property type="match status" value="1"/>
</dbReference>
<dbReference type="PANTHER" id="PTHR47966">
    <property type="entry name" value="BETA-SITE APP-CLEAVING ENZYME, ISOFORM A-RELATED"/>
    <property type="match status" value="1"/>
</dbReference>
<evidence type="ECO:0000256" key="4">
    <source>
        <dbReference type="ARBA" id="ARBA00022801"/>
    </source>
</evidence>
<feature type="transmembrane region" description="Helical" evidence="5">
    <location>
        <begin position="362"/>
        <end position="382"/>
    </location>
</feature>
<evidence type="ECO:0000259" key="6">
    <source>
        <dbReference type="PROSITE" id="PS51767"/>
    </source>
</evidence>
<proteinExistence type="inferred from homology"/>
<evidence type="ECO:0000256" key="5">
    <source>
        <dbReference type="SAM" id="Phobius"/>
    </source>
</evidence>
<dbReference type="PROSITE" id="PS51767">
    <property type="entry name" value="PEPTIDASE_A1"/>
    <property type="match status" value="1"/>
</dbReference>
<dbReference type="PANTHER" id="PTHR47966:SF51">
    <property type="entry name" value="BETA-SITE APP-CLEAVING ENZYME, ISOFORM A-RELATED"/>
    <property type="match status" value="1"/>
</dbReference>
<dbReference type="GO" id="GO:0004190">
    <property type="term" value="F:aspartic-type endopeptidase activity"/>
    <property type="evidence" value="ECO:0007669"/>
    <property type="project" value="UniProtKB-KW"/>
</dbReference>
<name>A0A078AMG8_STYLE</name>
<protein>
    <submittedName>
        <fullName evidence="7">Asp domain containing protein</fullName>
    </submittedName>
</protein>
<dbReference type="GO" id="GO:0006508">
    <property type="term" value="P:proteolysis"/>
    <property type="evidence" value="ECO:0007669"/>
    <property type="project" value="UniProtKB-KW"/>
</dbReference>